<dbReference type="InterPro" id="IPR026319">
    <property type="entry name" value="ZC2HC1A/B-like"/>
</dbReference>
<dbReference type="PANTHER" id="PTHR13555">
    <property type="entry name" value="C2H2 ZINC FINGER CGI-62-RELATED"/>
    <property type="match status" value="1"/>
</dbReference>
<feature type="region of interest" description="Disordered" evidence="6">
    <location>
        <begin position="1"/>
        <end position="140"/>
    </location>
</feature>
<organism evidence="8 9">
    <name type="scientific">Tritrichomonas foetus</name>
    <dbReference type="NCBI Taxonomy" id="1144522"/>
    <lineage>
        <taxon>Eukaryota</taxon>
        <taxon>Metamonada</taxon>
        <taxon>Parabasalia</taxon>
        <taxon>Tritrichomonadida</taxon>
        <taxon>Tritrichomonadidae</taxon>
        <taxon>Tritrichomonas</taxon>
    </lineage>
</organism>
<name>A0A1J4JEI5_9EUKA</name>
<feature type="region of interest" description="Disordered" evidence="6">
    <location>
        <begin position="185"/>
        <end position="208"/>
    </location>
</feature>
<evidence type="ECO:0000313" key="9">
    <source>
        <dbReference type="Proteomes" id="UP000179807"/>
    </source>
</evidence>
<dbReference type="EMBL" id="MLAK01001111">
    <property type="protein sequence ID" value="OHS97520.1"/>
    <property type="molecule type" value="Genomic_DNA"/>
</dbReference>
<gene>
    <name evidence="8" type="ORF">TRFO_36279</name>
</gene>
<sequence length="295" mass="33533">MMLKKMQADKGGGGNSQNQQNQQKQQNYQKKQQNTPPEEDYPSGRSSGRLISQDVIDEAPKMAKKTPQQQQRQNQIQKQQQQQQQRRQPSRNAYEDDDENEDDSDDGYKPPPPPPKRPAQRKPMSSAPPPPADEDDGDDDRVECAYCHRKFASDRVAKHEEVCARMSTKKKRVFDAQKMRLKGTEAAQYATKAQKQPESKKPSKFKQEHQKLVEALRAARKIQAYEKAKEEGKAVGPPPELPKYEIEDDDRTPCPYCGRKFGGDAAQKHIAVCERMNGNKGRMNMGGANRRGGRR</sequence>
<keyword evidence="1" id="KW-0479">Metal-binding</keyword>
<dbReference type="PROSITE" id="PS52027">
    <property type="entry name" value="ZF_C2HC_C3H"/>
    <property type="match status" value="2"/>
</dbReference>
<dbReference type="Pfam" id="PF13913">
    <property type="entry name" value="zf-C2HC_2"/>
    <property type="match status" value="2"/>
</dbReference>
<evidence type="ECO:0000256" key="4">
    <source>
        <dbReference type="ARBA" id="ARBA00022833"/>
    </source>
</evidence>
<dbReference type="Gene3D" id="3.30.160.60">
    <property type="entry name" value="Classic Zinc Finger"/>
    <property type="match status" value="2"/>
</dbReference>
<protein>
    <recommendedName>
        <fullName evidence="7">C2HC/C3H-type domain-containing protein</fullName>
    </recommendedName>
</protein>
<feature type="domain" description="C2HC/C3H-type" evidence="7">
    <location>
        <begin position="140"/>
        <end position="169"/>
    </location>
</feature>
<keyword evidence="2" id="KW-0677">Repeat</keyword>
<dbReference type="AlphaFoldDB" id="A0A1J4JEI5"/>
<dbReference type="OrthoDB" id="10255185at2759"/>
<evidence type="ECO:0000313" key="8">
    <source>
        <dbReference type="EMBL" id="OHS97520.1"/>
    </source>
</evidence>
<dbReference type="GeneID" id="94845435"/>
<feature type="compositionally biased region" description="Low complexity" evidence="6">
    <location>
        <begin position="68"/>
        <end position="87"/>
    </location>
</feature>
<feature type="region of interest" description="Disordered" evidence="6">
    <location>
        <begin position="227"/>
        <end position="248"/>
    </location>
</feature>
<dbReference type="Proteomes" id="UP000179807">
    <property type="component" value="Unassembled WGS sequence"/>
</dbReference>
<accession>A0A1J4JEI5</accession>
<feature type="compositionally biased region" description="Basic and acidic residues" evidence="6">
    <location>
        <begin position="195"/>
        <end position="208"/>
    </location>
</feature>
<keyword evidence="4" id="KW-0862">Zinc</keyword>
<keyword evidence="9" id="KW-1185">Reference proteome</keyword>
<evidence type="ECO:0000259" key="7">
    <source>
        <dbReference type="PROSITE" id="PS52027"/>
    </source>
</evidence>
<comment type="caution">
    <text evidence="8">The sequence shown here is derived from an EMBL/GenBank/DDBJ whole genome shotgun (WGS) entry which is preliminary data.</text>
</comment>
<evidence type="ECO:0000256" key="2">
    <source>
        <dbReference type="ARBA" id="ARBA00022737"/>
    </source>
</evidence>
<feature type="compositionally biased region" description="Low complexity" evidence="6">
    <location>
        <begin position="16"/>
        <end position="34"/>
    </location>
</feature>
<dbReference type="InterPro" id="IPR049899">
    <property type="entry name" value="Znf_C2HC_C3H"/>
</dbReference>
<keyword evidence="3 5" id="KW-0863">Zinc-finger</keyword>
<feature type="domain" description="C2HC/C3H-type" evidence="7">
    <location>
        <begin position="250"/>
        <end position="279"/>
    </location>
</feature>
<evidence type="ECO:0000256" key="6">
    <source>
        <dbReference type="SAM" id="MobiDB-lite"/>
    </source>
</evidence>
<dbReference type="PANTHER" id="PTHR13555:SF5">
    <property type="entry name" value="ZINC-FINGER OF A C2HC-TYPE"/>
    <property type="match status" value="1"/>
</dbReference>
<evidence type="ECO:0000256" key="5">
    <source>
        <dbReference type="PROSITE-ProRule" id="PRU01371"/>
    </source>
</evidence>
<evidence type="ECO:0000256" key="3">
    <source>
        <dbReference type="ARBA" id="ARBA00022771"/>
    </source>
</evidence>
<dbReference type="GO" id="GO:0008270">
    <property type="term" value="F:zinc ion binding"/>
    <property type="evidence" value="ECO:0007669"/>
    <property type="project" value="UniProtKB-KW"/>
</dbReference>
<dbReference type="RefSeq" id="XP_068350657.1">
    <property type="nucleotide sequence ID" value="XM_068510731.1"/>
</dbReference>
<evidence type="ECO:0000256" key="1">
    <source>
        <dbReference type="ARBA" id="ARBA00022723"/>
    </source>
</evidence>
<dbReference type="VEuPathDB" id="TrichDB:TRFO_36279"/>
<proteinExistence type="predicted"/>
<feature type="compositionally biased region" description="Acidic residues" evidence="6">
    <location>
        <begin position="95"/>
        <end position="105"/>
    </location>
</feature>
<reference evidence="8" key="1">
    <citation type="submission" date="2016-10" db="EMBL/GenBank/DDBJ databases">
        <authorList>
            <person name="Benchimol M."/>
            <person name="Almeida L.G."/>
            <person name="Vasconcelos A.T."/>
            <person name="Perreira-Neves A."/>
            <person name="Rosa I.A."/>
            <person name="Tasca T."/>
            <person name="Bogo M.R."/>
            <person name="de Souza W."/>
        </authorList>
    </citation>
    <scope>NUCLEOTIDE SEQUENCE [LARGE SCALE GENOMIC DNA]</scope>
    <source>
        <strain evidence="8">K</strain>
    </source>
</reference>